<dbReference type="InterPro" id="IPR018119">
    <property type="entry name" value="Strictosidine_synth_cons-reg"/>
</dbReference>
<protein>
    <submittedName>
        <fullName evidence="5">SMP-30/gluconolactonase/LRE family protein</fullName>
    </submittedName>
</protein>
<sequence length="369" mass="40003">MRRILLNVLILIGLALGSAAGLLYLLPNKISAVAWQAPNNNGFKGVFGNYESLTPVQLIAMNGQHGPEDLAISPDGDVVVPSAQGYLLKLNVTKNQFEPWLYTGGYPLGMRYAANGELWVADARLGLLQVSTSGDISIKANEHANQPFGFVDAVALGGDGTVYFTDASVKFSLRDYRNPDYASHYDILEHGGHGRVYAYHPTTGQTELLSSGIVFANGIAVSHDQTHLLVVETGKYRVLKIDLVGEHRGRVTSLIDNLPGFPDNLSVRPQGGYWLGLIAPRSALLDALDSWPSVRNMIAKLPKSLQPAPEHFSHVVQLNNAGEIVLSVQDPIGSIPLTTGAVEYRDKLYITSLSTPFVAIKSLRPSEEH</sequence>
<keyword evidence="3" id="KW-0325">Glycoprotein</keyword>
<evidence type="ECO:0000313" key="6">
    <source>
        <dbReference type="Proteomes" id="UP001234343"/>
    </source>
</evidence>
<evidence type="ECO:0000256" key="2">
    <source>
        <dbReference type="ARBA" id="ARBA00022553"/>
    </source>
</evidence>
<organism evidence="5 6">
    <name type="scientific">Alteromonas arenosi</name>
    <dbReference type="NCBI Taxonomy" id="3055817"/>
    <lineage>
        <taxon>Bacteria</taxon>
        <taxon>Pseudomonadati</taxon>
        <taxon>Pseudomonadota</taxon>
        <taxon>Gammaproteobacteria</taxon>
        <taxon>Alteromonadales</taxon>
        <taxon>Alteromonadaceae</taxon>
        <taxon>Alteromonas/Salinimonas group</taxon>
        <taxon>Alteromonas</taxon>
    </lineage>
</organism>
<dbReference type="PANTHER" id="PTHR10426:SF88">
    <property type="entry name" value="ADIPOCYTE PLASMA MEMBRANE-ASSOCIATED PROTEIN HEMOMUCIN-RELATED"/>
    <property type="match status" value="1"/>
</dbReference>
<dbReference type="SUPFAM" id="SSF63829">
    <property type="entry name" value="Calcium-dependent phosphotriesterase"/>
    <property type="match status" value="1"/>
</dbReference>
<evidence type="ECO:0000256" key="1">
    <source>
        <dbReference type="ARBA" id="ARBA00009191"/>
    </source>
</evidence>
<proteinExistence type="inferred from homology"/>
<comment type="caution">
    <text evidence="5">The sequence shown here is derived from an EMBL/GenBank/DDBJ whole genome shotgun (WGS) entry which is preliminary data.</text>
</comment>
<dbReference type="Pfam" id="PF20067">
    <property type="entry name" value="SSL_N"/>
    <property type="match status" value="1"/>
</dbReference>
<dbReference type="Proteomes" id="UP001234343">
    <property type="component" value="Unassembled WGS sequence"/>
</dbReference>
<evidence type="ECO:0000256" key="3">
    <source>
        <dbReference type="ARBA" id="ARBA00023180"/>
    </source>
</evidence>
<keyword evidence="2" id="KW-0597">Phosphoprotein</keyword>
<gene>
    <name evidence="5" type="ORF">QTP81_15925</name>
</gene>
<dbReference type="Gene3D" id="2.120.10.30">
    <property type="entry name" value="TolB, C-terminal domain"/>
    <property type="match status" value="1"/>
</dbReference>
<dbReference type="PANTHER" id="PTHR10426">
    <property type="entry name" value="STRICTOSIDINE SYNTHASE-RELATED"/>
    <property type="match status" value="1"/>
</dbReference>
<keyword evidence="6" id="KW-1185">Reference proteome</keyword>
<name>A0ABT7T0W9_9ALTE</name>
<dbReference type="EMBL" id="JAUCBP010000013">
    <property type="protein sequence ID" value="MDM7862093.1"/>
    <property type="molecule type" value="Genomic_DNA"/>
</dbReference>
<dbReference type="RefSeq" id="WP_289366844.1">
    <property type="nucleotide sequence ID" value="NZ_JAUCBP010000013.1"/>
</dbReference>
<dbReference type="InterPro" id="IPR011042">
    <property type="entry name" value="6-blade_b-propeller_TolB-like"/>
</dbReference>
<evidence type="ECO:0000259" key="4">
    <source>
        <dbReference type="Pfam" id="PF03088"/>
    </source>
</evidence>
<feature type="domain" description="Strictosidine synthase conserved region" evidence="4">
    <location>
        <begin position="159"/>
        <end position="240"/>
    </location>
</feature>
<evidence type="ECO:0000313" key="5">
    <source>
        <dbReference type="EMBL" id="MDM7862093.1"/>
    </source>
</evidence>
<accession>A0ABT7T0W9</accession>
<reference evidence="5 6" key="1">
    <citation type="submission" date="2023-06" db="EMBL/GenBank/DDBJ databases">
        <title>Alteromonas sp. ASW11-36 isolated from intertidal sand.</title>
        <authorList>
            <person name="Li Y."/>
        </authorList>
    </citation>
    <scope>NUCLEOTIDE SEQUENCE [LARGE SCALE GENOMIC DNA]</scope>
    <source>
        <strain evidence="5 6">ASW11-36</strain>
    </source>
</reference>
<dbReference type="Pfam" id="PF03088">
    <property type="entry name" value="Str_synth"/>
    <property type="match status" value="1"/>
</dbReference>
<comment type="similarity">
    <text evidence="1">Belongs to the strictosidine synthase family.</text>
</comment>